<dbReference type="AlphaFoldDB" id="A0A6G0T8P0"/>
<protein>
    <submittedName>
        <fullName evidence="1">Uncharacterized protein</fullName>
    </submittedName>
</protein>
<proteinExistence type="predicted"/>
<accession>A0A6G0T8P0</accession>
<dbReference type="EMBL" id="VYZN01000049">
    <property type="protein sequence ID" value="KAE9528080.1"/>
    <property type="molecule type" value="Genomic_DNA"/>
</dbReference>
<keyword evidence="2" id="KW-1185">Reference proteome</keyword>
<organism evidence="1 2">
    <name type="scientific">Aphis glycines</name>
    <name type="common">Soybean aphid</name>
    <dbReference type="NCBI Taxonomy" id="307491"/>
    <lineage>
        <taxon>Eukaryota</taxon>
        <taxon>Metazoa</taxon>
        <taxon>Ecdysozoa</taxon>
        <taxon>Arthropoda</taxon>
        <taxon>Hexapoda</taxon>
        <taxon>Insecta</taxon>
        <taxon>Pterygota</taxon>
        <taxon>Neoptera</taxon>
        <taxon>Paraneoptera</taxon>
        <taxon>Hemiptera</taxon>
        <taxon>Sternorrhyncha</taxon>
        <taxon>Aphidomorpha</taxon>
        <taxon>Aphidoidea</taxon>
        <taxon>Aphididae</taxon>
        <taxon>Aphidini</taxon>
        <taxon>Aphis</taxon>
        <taxon>Aphis</taxon>
    </lineage>
</organism>
<comment type="caution">
    <text evidence="1">The sequence shown here is derived from an EMBL/GenBank/DDBJ whole genome shotgun (WGS) entry which is preliminary data.</text>
</comment>
<name>A0A6G0T8P0_APHGL</name>
<evidence type="ECO:0000313" key="2">
    <source>
        <dbReference type="Proteomes" id="UP000475862"/>
    </source>
</evidence>
<dbReference type="Proteomes" id="UP000475862">
    <property type="component" value="Unassembled WGS sequence"/>
</dbReference>
<reference evidence="1 2" key="1">
    <citation type="submission" date="2019-08" db="EMBL/GenBank/DDBJ databases">
        <title>The genome of the soybean aphid Biotype 1, its phylome, world population structure and adaptation to the North American continent.</title>
        <authorList>
            <person name="Giordano R."/>
            <person name="Donthu R.K."/>
            <person name="Hernandez A.G."/>
            <person name="Wright C.L."/>
            <person name="Zimin A.V."/>
        </authorList>
    </citation>
    <scope>NUCLEOTIDE SEQUENCE [LARGE SCALE GENOMIC DNA]</scope>
    <source>
        <tissue evidence="1">Whole aphids</tissue>
    </source>
</reference>
<evidence type="ECO:0000313" key="1">
    <source>
        <dbReference type="EMBL" id="KAE9528080.1"/>
    </source>
</evidence>
<gene>
    <name evidence="1" type="ORF">AGLY_012502</name>
</gene>
<sequence>MIHIAIMEYRTLFSILDSERSDEYIDFTMCNFSFFKFLRKMSKSRKFATTEKIRSIIIRKKYYKRLNFKFLQSRVMITIYYRTIFNVCYIIQKFKFLRNPKFLNIQLPTIYVQGPLDIYYTAEHYSLDHPFFLHADRLSLIKTNELKLSAHPTSIRMGSCTIYCEPVMLEVLNDVAGMRLVPNSMLPSDYKNKLLHQMSERLKEMHRRPNIYILLT</sequence>